<feature type="region of interest" description="Disordered" evidence="1">
    <location>
        <begin position="82"/>
        <end position="128"/>
    </location>
</feature>
<evidence type="ECO:0000313" key="2">
    <source>
        <dbReference type="EMBL" id="CAH0377381.1"/>
    </source>
</evidence>
<protein>
    <submittedName>
        <fullName evidence="2">Uncharacterized protein</fullName>
    </submittedName>
</protein>
<dbReference type="Proteomes" id="UP000789595">
    <property type="component" value="Unassembled WGS sequence"/>
</dbReference>
<feature type="region of interest" description="Disordered" evidence="1">
    <location>
        <begin position="133"/>
        <end position="152"/>
    </location>
</feature>
<dbReference type="EMBL" id="CAKKNE010000005">
    <property type="protein sequence ID" value="CAH0377381.1"/>
    <property type="molecule type" value="Genomic_DNA"/>
</dbReference>
<feature type="compositionally biased region" description="Low complexity" evidence="1">
    <location>
        <begin position="1"/>
        <end position="15"/>
    </location>
</feature>
<feature type="region of interest" description="Disordered" evidence="1">
    <location>
        <begin position="1"/>
        <end position="38"/>
    </location>
</feature>
<evidence type="ECO:0000256" key="1">
    <source>
        <dbReference type="SAM" id="MobiDB-lite"/>
    </source>
</evidence>
<organism evidence="2 3">
    <name type="scientific">Pelagomonas calceolata</name>
    <dbReference type="NCBI Taxonomy" id="35677"/>
    <lineage>
        <taxon>Eukaryota</taxon>
        <taxon>Sar</taxon>
        <taxon>Stramenopiles</taxon>
        <taxon>Ochrophyta</taxon>
        <taxon>Pelagophyceae</taxon>
        <taxon>Pelagomonadales</taxon>
        <taxon>Pelagomonadaceae</taxon>
        <taxon>Pelagomonas</taxon>
    </lineage>
</organism>
<proteinExistence type="predicted"/>
<reference evidence="2" key="1">
    <citation type="submission" date="2021-11" db="EMBL/GenBank/DDBJ databases">
        <authorList>
            <consortium name="Genoscope - CEA"/>
            <person name="William W."/>
        </authorList>
    </citation>
    <scope>NUCLEOTIDE SEQUENCE</scope>
</reference>
<feature type="compositionally biased region" description="Low complexity" evidence="1">
    <location>
        <begin position="100"/>
        <end position="126"/>
    </location>
</feature>
<name>A0A8J2T0E1_9STRA</name>
<gene>
    <name evidence="2" type="ORF">PECAL_5P19320</name>
</gene>
<feature type="compositionally biased region" description="Polar residues" evidence="1">
    <location>
        <begin position="83"/>
        <end position="99"/>
    </location>
</feature>
<evidence type="ECO:0000313" key="3">
    <source>
        <dbReference type="Proteomes" id="UP000789595"/>
    </source>
</evidence>
<accession>A0A8J2T0E1</accession>
<comment type="caution">
    <text evidence="2">The sequence shown here is derived from an EMBL/GenBank/DDBJ whole genome shotgun (WGS) entry which is preliminary data.</text>
</comment>
<feature type="compositionally biased region" description="Polar residues" evidence="1">
    <location>
        <begin position="16"/>
        <end position="37"/>
    </location>
</feature>
<dbReference type="AlphaFoldDB" id="A0A8J2T0E1"/>
<sequence>MHFSKAAAGMAPATATFSSGASEATPLARSTPTTTVTRAHPLASSIEGSASTAPSSVTAHVSGAACSTRGVFSREAIAVDAASNAQSSTPPSSDSHVTKTSTFRATPSSRTPRSSAAPSAQQSSRSCATLLHQRSSAFSAPRRTSKLRRGSSFSGAAMRARAVARDPPFVAVAASPFVVTCAARHASRPRPSFRLLVCMASVVVRAGSRRSAKPGIALMSNAARGMHSGSLALRAAAIVLVLVSGAAWRARSLWFGSWRLWAPALSEAGRAASAERGRRRSYLSRYFHSASWLLRTAPCVSAEL</sequence>
<keyword evidence="3" id="KW-1185">Reference proteome</keyword>